<organism evidence="2 3">
    <name type="scientific">Streptomyces flavochromogenes</name>
    <dbReference type="NCBI Taxonomy" id="68199"/>
    <lineage>
        <taxon>Bacteria</taxon>
        <taxon>Bacillati</taxon>
        <taxon>Actinomycetota</taxon>
        <taxon>Actinomycetes</taxon>
        <taxon>Kitasatosporales</taxon>
        <taxon>Streptomycetaceae</taxon>
        <taxon>Streptomyces</taxon>
    </lineage>
</organism>
<sequence>MTDPDPNDPVAVALELERLRGTLEAGFARVDGSLALLVQRSDQTDRQLADHEARLDDLERARWPLTSIAALAASAGVLVAVWELAAR</sequence>
<keyword evidence="1" id="KW-1133">Transmembrane helix</keyword>
<evidence type="ECO:0000256" key="1">
    <source>
        <dbReference type="SAM" id="Phobius"/>
    </source>
</evidence>
<gene>
    <name evidence="2" type="ORF">ACFY8C_06515</name>
</gene>
<evidence type="ECO:0000313" key="2">
    <source>
        <dbReference type="EMBL" id="MFF5917976.1"/>
    </source>
</evidence>
<comment type="caution">
    <text evidence="2">The sequence shown here is derived from an EMBL/GenBank/DDBJ whole genome shotgun (WGS) entry which is preliminary data.</text>
</comment>
<proteinExistence type="predicted"/>
<keyword evidence="3" id="KW-1185">Reference proteome</keyword>
<dbReference type="RefSeq" id="WP_030318708.1">
    <property type="nucleotide sequence ID" value="NZ_JBIBDZ010000002.1"/>
</dbReference>
<evidence type="ECO:0000313" key="3">
    <source>
        <dbReference type="Proteomes" id="UP001602370"/>
    </source>
</evidence>
<protein>
    <recommendedName>
        <fullName evidence="4">DUF3618 domain-containing protein</fullName>
    </recommendedName>
</protein>
<name>A0ABW6XKR4_9ACTN</name>
<keyword evidence="1" id="KW-0812">Transmembrane</keyword>
<feature type="transmembrane region" description="Helical" evidence="1">
    <location>
        <begin position="63"/>
        <end position="85"/>
    </location>
</feature>
<dbReference type="EMBL" id="JBIBDZ010000002">
    <property type="protein sequence ID" value="MFF5917976.1"/>
    <property type="molecule type" value="Genomic_DNA"/>
</dbReference>
<evidence type="ECO:0008006" key="4">
    <source>
        <dbReference type="Google" id="ProtNLM"/>
    </source>
</evidence>
<keyword evidence="1" id="KW-0472">Membrane</keyword>
<dbReference type="Proteomes" id="UP001602370">
    <property type="component" value="Unassembled WGS sequence"/>
</dbReference>
<reference evidence="2 3" key="1">
    <citation type="submission" date="2024-10" db="EMBL/GenBank/DDBJ databases">
        <title>The Natural Products Discovery Center: Release of the First 8490 Sequenced Strains for Exploring Actinobacteria Biosynthetic Diversity.</title>
        <authorList>
            <person name="Kalkreuter E."/>
            <person name="Kautsar S.A."/>
            <person name="Yang D."/>
            <person name="Bader C.D."/>
            <person name="Teijaro C.N."/>
            <person name="Fluegel L."/>
            <person name="Davis C.M."/>
            <person name="Simpson J.R."/>
            <person name="Lauterbach L."/>
            <person name="Steele A.D."/>
            <person name="Gui C."/>
            <person name="Meng S."/>
            <person name="Li G."/>
            <person name="Viehrig K."/>
            <person name="Ye F."/>
            <person name="Su P."/>
            <person name="Kiefer A.F."/>
            <person name="Nichols A."/>
            <person name="Cepeda A.J."/>
            <person name="Yan W."/>
            <person name="Fan B."/>
            <person name="Jiang Y."/>
            <person name="Adhikari A."/>
            <person name="Zheng C.-J."/>
            <person name="Schuster L."/>
            <person name="Cowan T.M."/>
            <person name="Smanski M.J."/>
            <person name="Chevrette M.G."/>
            <person name="De Carvalho L.P.S."/>
            <person name="Shen B."/>
        </authorList>
    </citation>
    <scope>NUCLEOTIDE SEQUENCE [LARGE SCALE GENOMIC DNA]</scope>
    <source>
        <strain evidence="2 3">NPDC012605</strain>
    </source>
</reference>
<accession>A0ABW6XKR4</accession>